<evidence type="ECO:0000313" key="8">
    <source>
        <dbReference type="EMBL" id="QFZ18965.1"/>
    </source>
</evidence>
<dbReference type="GO" id="GO:0016020">
    <property type="term" value="C:membrane"/>
    <property type="evidence" value="ECO:0007669"/>
    <property type="project" value="UniProtKB-SubCell"/>
</dbReference>
<dbReference type="PANTHER" id="PTHR32322:SF9">
    <property type="entry name" value="AMINO-ACID METABOLITE EFFLUX PUMP-RELATED"/>
    <property type="match status" value="1"/>
</dbReference>
<comment type="subcellular location">
    <subcellularLocation>
        <location evidence="1">Membrane</location>
        <topology evidence="1">Multi-pass membrane protein</topology>
    </subcellularLocation>
</comment>
<feature type="transmembrane region" description="Helical" evidence="6">
    <location>
        <begin position="37"/>
        <end position="54"/>
    </location>
</feature>
<dbReference type="InterPro" id="IPR050638">
    <property type="entry name" value="AA-Vitamin_Transporters"/>
</dbReference>
<gene>
    <name evidence="8" type="ORF">EKG83_17265</name>
</gene>
<accession>A0A5Q0GZA0</accession>
<keyword evidence="5 6" id="KW-0472">Membrane</keyword>
<evidence type="ECO:0000313" key="9">
    <source>
        <dbReference type="Proteomes" id="UP000325787"/>
    </source>
</evidence>
<comment type="similarity">
    <text evidence="2">Belongs to the EamA transporter family.</text>
</comment>
<keyword evidence="4 6" id="KW-1133">Transmembrane helix</keyword>
<feature type="transmembrane region" description="Helical" evidence="6">
    <location>
        <begin position="181"/>
        <end position="206"/>
    </location>
</feature>
<evidence type="ECO:0000256" key="4">
    <source>
        <dbReference type="ARBA" id="ARBA00022989"/>
    </source>
</evidence>
<dbReference type="AlphaFoldDB" id="A0A5Q0GZA0"/>
<dbReference type="Gene3D" id="1.10.3730.20">
    <property type="match status" value="1"/>
</dbReference>
<feature type="transmembrane region" description="Helical" evidence="6">
    <location>
        <begin position="270"/>
        <end position="286"/>
    </location>
</feature>
<feature type="domain" description="EamA" evidence="7">
    <location>
        <begin position="151"/>
        <end position="286"/>
    </location>
</feature>
<organism evidence="8 9">
    <name type="scientific">Saccharothrix syringae</name>
    <name type="common">Nocardiopsis syringae</name>
    <dbReference type="NCBI Taxonomy" id="103733"/>
    <lineage>
        <taxon>Bacteria</taxon>
        <taxon>Bacillati</taxon>
        <taxon>Actinomycetota</taxon>
        <taxon>Actinomycetes</taxon>
        <taxon>Pseudonocardiales</taxon>
        <taxon>Pseudonocardiaceae</taxon>
        <taxon>Saccharothrix</taxon>
    </lineage>
</organism>
<evidence type="ECO:0000256" key="2">
    <source>
        <dbReference type="ARBA" id="ARBA00007362"/>
    </source>
</evidence>
<dbReference type="OrthoDB" id="5242975at2"/>
<dbReference type="InterPro" id="IPR000620">
    <property type="entry name" value="EamA_dom"/>
</dbReference>
<dbReference type="SUPFAM" id="SSF103481">
    <property type="entry name" value="Multidrug resistance efflux transporter EmrE"/>
    <property type="match status" value="2"/>
</dbReference>
<dbReference type="RefSeq" id="WP_063741436.1">
    <property type="nucleotide sequence ID" value="NZ_CP034550.1"/>
</dbReference>
<feature type="transmembrane region" description="Helical" evidence="6">
    <location>
        <begin position="66"/>
        <end position="85"/>
    </location>
</feature>
<sequence length="306" mass="30979">MVRGWVPGFVVLSALWGSSFALIKVAVDAGVAPLWVALWRCLFGTLALLAVCAVRRSPLPRDPGTWGHALVVAALVNAAPFALFAHGERYVDSVSAGVFNATTPLPTLLFAAVLVADERLTATRVAGLVLGFCGVLVVLGAWDGIAGGTLVGALSCLAATTCYGAGFAYTRRFFSGRPGSAAALSAVQVGCATAELAAVAAVVGPAPTRPGWAAAGALLVLGAFGTGFAYVLNLEVVRRAGATVASTVTYITPLWSTAIGAVLLGEPVGWHTAAGAALVVAGVLVTRRRASPRSRAPRATASRGCA</sequence>
<feature type="domain" description="EamA" evidence="7">
    <location>
        <begin position="9"/>
        <end position="139"/>
    </location>
</feature>
<protein>
    <submittedName>
        <fullName evidence="8">DMT family transporter</fullName>
    </submittedName>
</protein>
<name>A0A5Q0GZA0_SACSY</name>
<feature type="transmembrane region" description="Helical" evidence="6">
    <location>
        <begin position="244"/>
        <end position="264"/>
    </location>
</feature>
<proteinExistence type="inferred from homology"/>
<reference evidence="9" key="1">
    <citation type="journal article" date="2021" name="Curr. Microbiol.">
        <title>Complete genome of nocamycin-producing strain Saccharothrix syringae NRRL B-16468 reveals the biosynthetic potential for secondary metabolites.</title>
        <authorList>
            <person name="Mo X."/>
            <person name="Yang S."/>
        </authorList>
    </citation>
    <scope>NUCLEOTIDE SEQUENCE [LARGE SCALE GENOMIC DNA]</scope>
    <source>
        <strain evidence="9">ATCC 51364 / DSM 43886 / JCM 6844 / KCTC 9398 / NBRC 14523 / NRRL B-16468 / INA 2240</strain>
    </source>
</reference>
<evidence type="ECO:0000256" key="3">
    <source>
        <dbReference type="ARBA" id="ARBA00022692"/>
    </source>
</evidence>
<dbReference type="InterPro" id="IPR037185">
    <property type="entry name" value="EmrE-like"/>
</dbReference>
<evidence type="ECO:0000256" key="1">
    <source>
        <dbReference type="ARBA" id="ARBA00004141"/>
    </source>
</evidence>
<dbReference type="Proteomes" id="UP000325787">
    <property type="component" value="Chromosome"/>
</dbReference>
<dbReference type="PANTHER" id="PTHR32322">
    <property type="entry name" value="INNER MEMBRANE TRANSPORTER"/>
    <property type="match status" value="1"/>
</dbReference>
<dbReference type="KEGG" id="ssyi:EKG83_17265"/>
<keyword evidence="3 6" id="KW-0812">Transmembrane</keyword>
<evidence type="ECO:0000256" key="5">
    <source>
        <dbReference type="ARBA" id="ARBA00023136"/>
    </source>
</evidence>
<evidence type="ECO:0000259" key="7">
    <source>
        <dbReference type="Pfam" id="PF00892"/>
    </source>
</evidence>
<evidence type="ECO:0000256" key="6">
    <source>
        <dbReference type="SAM" id="Phobius"/>
    </source>
</evidence>
<feature type="transmembrane region" description="Helical" evidence="6">
    <location>
        <begin position="125"/>
        <end position="142"/>
    </location>
</feature>
<feature type="transmembrane region" description="Helical" evidence="6">
    <location>
        <begin position="148"/>
        <end position="169"/>
    </location>
</feature>
<dbReference type="EMBL" id="CP034550">
    <property type="protein sequence ID" value="QFZ18965.1"/>
    <property type="molecule type" value="Genomic_DNA"/>
</dbReference>
<feature type="transmembrane region" description="Helical" evidence="6">
    <location>
        <begin position="212"/>
        <end position="232"/>
    </location>
</feature>
<feature type="transmembrane region" description="Helical" evidence="6">
    <location>
        <begin position="97"/>
        <end position="116"/>
    </location>
</feature>
<dbReference type="Pfam" id="PF00892">
    <property type="entry name" value="EamA"/>
    <property type="match status" value="2"/>
</dbReference>
<keyword evidence="9" id="KW-1185">Reference proteome</keyword>